<evidence type="ECO:0000256" key="6">
    <source>
        <dbReference type="ARBA" id="ARBA00023128"/>
    </source>
</evidence>
<keyword evidence="4" id="KW-1000">Mitochondrion outer membrane</keyword>
<proteinExistence type="inferred from homology"/>
<keyword evidence="3 8" id="KW-0812">Transmembrane</keyword>
<evidence type="ECO:0000256" key="8">
    <source>
        <dbReference type="SAM" id="Phobius"/>
    </source>
</evidence>
<keyword evidence="7 8" id="KW-0472">Membrane</keyword>
<evidence type="ECO:0000256" key="5">
    <source>
        <dbReference type="ARBA" id="ARBA00022989"/>
    </source>
</evidence>
<keyword evidence="6" id="KW-0496">Mitochondrion</keyword>
<dbReference type="AlphaFoldDB" id="A0AAU9YQB9"/>
<evidence type="ECO:0000313" key="10">
    <source>
        <dbReference type="Proteomes" id="UP001152836"/>
    </source>
</evidence>
<keyword evidence="5 8" id="KW-1133">Transmembrane helix</keyword>
<keyword evidence="10" id="KW-1185">Reference proteome</keyword>
<dbReference type="PANTHER" id="PTHR21508:SF3">
    <property type="entry name" value="MITOGUARDIN 1"/>
    <property type="match status" value="1"/>
</dbReference>
<evidence type="ECO:0000256" key="3">
    <source>
        <dbReference type="ARBA" id="ARBA00022692"/>
    </source>
</evidence>
<feature type="transmembrane region" description="Helical" evidence="8">
    <location>
        <begin position="43"/>
        <end position="61"/>
    </location>
</feature>
<dbReference type="GO" id="GO:0005741">
    <property type="term" value="C:mitochondrial outer membrane"/>
    <property type="evidence" value="ECO:0007669"/>
    <property type="project" value="UniProtKB-SubCell"/>
</dbReference>
<dbReference type="InterPro" id="IPR019392">
    <property type="entry name" value="Miga"/>
</dbReference>
<dbReference type="GO" id="GO:0008053">
    <property type="term" value="P:mitochondrial fusion"/>
    <property type="evidence" value="ECO:0007669"/>
    <property type="project" value="InterPro"/>
</dbReference>
<organism evidence="9 10">
    <name type="scientific">Phodopus roborovskii</name>
    <name type="common">Roborovski's desert hamster</name>
    <name type="synonym">Cricetulus roborovskii</name>
    <dbReference type="NCBI Taxonomy" id="109678"/>
    <lineage>
        <taxon>Eukaryota</taxon>
        <taxon>Metazoa</taxon>
        <taxon>Chordata</taxon>
        <taxon>Craniata</taxon>
        <taxon>Vertebrata</taxon>
        <taxon>Euteleostomi</taxon>
        <taxon>Mammalia</taxon>
        <taxon>Eutheria</taxon>
        <taxon>Euarchontoglires</taxon>
        <taxon>Glires</taxon>
        <taxon>Rodentia</taxon>
        <taxon>Myomorpha</taxon>
        <taxon>Muroidea</taxon>
        <taxon>Cricetidae</taxon>
        <taxon>Cricetinae</taxon>
        <taxon>Phodopus</taxon>
    </lineage>
</organism>
<comment type="similarity">
    <text evidence="2">Belongs to the mitoguardin family.</text>
</comment>
<sequence length="504" mass="56357">MSGEPGSESQLSLKLAALRVFGLPVSWCNSLSQMKFSPVAKRLFVVTAVSAMSVIFFAHHFKRRRGKKKGKILPWEPEHLILEHTKRAASDKGSSCSSSRQNLTLSLSSTQEKAPQSYNYTNGGLFSKYSGSAQSLASVQSVNSCHSCACGNSSSWDRADEDDIKLVNIPVTTPENLYLMGMELFEEALRRWEQALTFRSRQAEEDACSSVKLGAGDAIAEESVDDIISTEFIHKLEALLQRAYRLQEEFEATLGGSDPNSLANDTGKVILSEAANRIFLAQSGRKILSALIVKARKNPKKFEDVFDEMIYFLEQTDHWDSTEMELAARGVKNLNFYDVVLDFILMDSFEDLENPPTSIQNVVNNRWLNSSFKETAVASSCWSVLKQKRQQMKISDGFFAHFYAICEHISPVLAWGFLGPRNSLYDLCCFFKNQVLFFLKDIFDFEKVRYSSIDTLAEDLTHLLIRRTELLVACLGADALRHAATCTSGHPHAVSSTLVEGKVQ</sequence>
<evidence type="ECO:0000256" key="7">
    <source>
        <dbReference type="ARBA" id="ARBA00023136"/>
    </source>
</evidence>
<dbReference type="PANTHER" id="PTHR21508">
    <property type="entry name" value="MITOGUARDIN"/>
    <property type="match status" value="1"/>
</dbReference>
<protein>
    <submittedName>
        <fullName evidence="9">Miga1 protein</fullName>
    </submittedName>
</protein>
<accession>A0AAU9YQB9</accession>
<evidence type="ECO:0000256" key="1">
    <source>
        <dbReference type="ARBA" id="ARBA00004294"/>
    </source>
</evidence>
<dbReference type="Pfam" id="PF10265">
    <property type="entry name" value="Miga"/>
    <property type="match status" value="2"/>
</dbReference>
<evidence type="ECO:0000313" key="9">
    <source>
        <dbReference type="EMBL" id="CAH6777203.1"/>
    </source>
</evidence>
<dbReference type="EMBL" id="CALSGD010000262">
    <property type="protein sequence ID" value="CAH6777203.1"/>
    <property type="molecule type" value="Genomic_DNA"/>
</dbReference>
<comment type="subcellular location">
    <subcellularLocation>
        <location evidence="1">Mitochondrion outer membrane</location>
    </subcellularLocation>
</comment>
<name>A0AAU9YQB9_PHORO</name>
<gene>
    <name evidence="9" type="primary">Miga1</name>
    <name evidence="9" type="ORF">PHOROB_LOCUS1156</name>
</gene>
<evidence type="ECO:0000256" key="4">
    <source>
        <dbReference type="ARBA" id="ARBA00022787"/>
    </source>
</evidence>
<evidence type="ECO:0000256" key="2">
    <source>
        <dbReference type="ARBA" id="ARBA00008969"/>
    </source>
</evidence>
<reference evidence="9" key="1">
    <citation type="submission" date="2022-06" db="EMBL/GenBank/DDBJ databases">
        <authorList>
            <person name="Andreotti S."/>
            <person name="Wyler E."/>
        </authorList>
    </citation>
    <scope>NUCLEOTIDE SEQUENCE</scope>
</reference>
<dbReference type="Proteomes" id="UP001152836">
    <property type="component" value="Unassembled WGS sequence"/>
</dbReference>
<comment type="caution">
    <text evidence="9">The sequence shown here is derived from an EMBL/GenBank/DDBJ whole genome shotgun (WGS) entry which is preliminary data.</text>
</comment>